<feature type="compositionally biased region" description="Basic and acidic residues" evidence="3">
    <location>
        <begin position="1"/>
        <end position="16"/>
    </location>
</feature>
<dbReference type="Pfam" id="PF03763">
    <property type="entry name" value="Remorin_C"/>
    <property type="match status" value="1"/>
</dbReference>
<dbReference type="EMBL" id="JAWXYG010000001">
    <property type="protein sequence ID" value="KAK4283176.1"/>
    <property type="molecule type" value="Genomic_DNA"/>
</dbReference>
<evidence type="ECO:0000313" key="7">
    <source>
        <dbReference type="Proteomes" id="UP001293593"/>
    </source>
</evidence>
<dbReference type="Proteomes" id="UP001293593">
    <property type="component" value="Unassembled WGS sequence"/>
</dbReference>
<sequence length="222" mass="24574">MTEEQLKKPEEAESRSSDPPPPPSYDAPPPPPPPSPPSHEETPPPQHPPPPPPLEETPKVVAEENSVTPPPPSDDLKALALVEKPQEASEEKLLEGSQHRDAVLARVATEKRISLIKAWEESEKSKAENKAHKKLSSISAWENTKKANIEAEIKKFEEDLERKKAEYVEKMKNKIALIHKAAEEKRAMIDAKKGEDLVKAEESAAKFRATGTAPKKVLSCFI</sequence>
<gene>
    <name evidence="6" type="ORF">QN277_000158</name>
</gene>
<dbReference type="InterPro" id="IPR005516">
    <property type="entry name" value="Remorin_C"/>
</dbReference>
<evidence type="ECO:0000313" key="6">
    <source>
        <dbReference type="EMBL" id="KAK4283176.1"/>
    </source>
</evidence>
<evidence type="ECO:0000256" key="1">
    <source>
        <dbReference type="ARBA" id="ARBA00005711"/>
    </source>
</evidence>
<evidence type="ECO:0000256" key="3">
    <source>
        <dbReference type="SAM" id="MobiDB-lite"/>
    </source>
</evidence>
<dbReference type="InterPro" id="IPR005518">
    <property type="entry name" value="Remorin_N"/>
</dbReference>
<reference evidence="6" key="1">
    <citation type="submission" date="2023-10" db="EMBL/GenBank/DDBJ databases">
        <title>Chromosome-level genome of the transformable northern wattle, Acacia crassicarpa.</title>
        <authorList>
            <person name="Massaro I."/>
            <person name="Sinha N.R."/>
            <person name="Poethig S."/>
            <person name="Leichty A.R."/>
        </authorList>
    </citation>
    <scope>NUCLEOTIDE SEQUENCE</scope>
    <source>
        <strain evidence="6">Acra3RX</strain>
        <tissue evidence="6">Leaf</tissue>
    </source>
</reference>
<evidence type="ECO:0000256" key="2">
    <source>
        <dbReference type="SAM" id="Coils"/>
    </source>
</evidence>
<accession>A0AAE1TFS2</accession>
<comment type="similarity">
    <text evidence="1">Belongs to the remorin family.</text>
</comment>
<keyword evidence="2" id="KW-0175">Coiled coil</keyword>
<organism evidence="6 7">
    <name type="scientific">Acacia crassicarpa</name>
    <name type="common">northern wattle</name>
    <dbReference type="NCBI Taxonomy" id="499986"/>
    <lineage>
        <taxon>Eukaryota</taxon>
        <taxon>Viridiplantae</taxon>
        <taxon>Streptophyta</taxon>
        <taxon>Embryophyta</taxon>
        <taxon>Tracheophyta</taxon>
        <taxon>Spermatophyta</taxon>
        <taxon>Magnoliopsida</taxon>
        <taxon>eudicotyledons</taxon>
        <taxon>Gunneridae</taxon>
        <taxon>Pentapetalae</taxon>
        <taxon>rosids</taxon>
        <taxon>fabids</taxon>
        <taxon>Fabales</taxon>
        <taxon>Fabaceae</taxon>
        <taxon>Caesalpinioideae</taxon>
        <taxon>mimosoid clade</taxon>
        <taxon>Acacieae</taxon>
        <taxon>Acacia</taxon>
    </lineage>
</organism>
<dbReference type="Pfam" id="PF03766">
    <property type="entry name" value="Remorin_N"/>
    <property type="match status" value="1"/>
</dbReference>
<evidence type="ECO:0000259" key="4">
    <source>
        <dbReference type="Pfam" id="PF03763"/>
    </source>
</evidence>
<dbReference type="AlphaFoldDB" id="A0AAE1TFS2"/>
<name>A0AAE1TFS2_9FABA</name>
<dbReference type="PRINTS" id="PR01217">
    <property type="entry name" value="PRICHEXTENSN"/>
</dbReference>
<proteinExistence type="inferred from homology"/>
<dbReference type="PANTHER" id="PTHR31775:SF5">
    <property type="entry name" value="REMORIN 1.4"/>
    <property type="match status" value="1"/>
</dbReference>
<dbReference type="PANTHER" id="PTHR31775">
    <property type="entry name" value="OS02G0117200 PROTEIN"/>
    <property type="match status" value="1"/>
</dbReference>
<feature type="coiled-coil region" evidence="2">
    <location>
        <begin position="146"/>
        <end position="173"/>
    </location>
</feature>
<evidence type="ECO:0008006" key="8">
    <source>
        <dbReference type="Google" id="ProtNLM"/>
    </source>
</evidence>
<feature type="domain" description="Remorin C-terminal" evidence="4">
    <location>
        <begin position="111"/>
        <end position="216"/>
    </location>
</feature>
<feature type="domain" description="Remorin N-terminal" evidence="5">
    <location>
        <begin position="60"/>
        <end position="107"/>
    </location>
</feature>
<feature type="compositionally biased region" description="Pro residues" evidence="3">
    <location>
        <begin position="18"/>
        <end position="55"/>
    </location>
</feature>
<feature type="region of interest" description="Disordered" evidence="3">
    <location>
        <begin position="1"/>
        <end position="76"/>
    </location>
</feature>
<comment type="caution">
    <text evidence="6">The sequence shown here is derived from an EMBL/GenBank/DDBJ whole genome shotgun (WGS) entry which is preliminary data.</text>
</comment>
<protein>
    <recommendedName>
        <fullName evidence="8">Remorin</fullName>
    </recommendedName>
</protein>
<keyword evidence="7" id="KW-1185">Reference proteome</keyword>
<evidence type="ECO:0000259" key="5">
    <source>
        <dbReference type="Pfam" id="PF03766"/>
    </source>
</evidence>